<feature type="domain" description="N-acetyltransferase" evidence="6">
    <location>
        <begin position="60"/>
        <end position="176"/>
    </location>
</feature>
<name>A0ABT1G6A2_9CORY</name>
<organism evidence="7 8">
    <name type="scientific">Corynebacterium stercoris</name>
    <dbReference type="NCBI Taxonomy" id="2943490"/>
    <lineage>
        <taxon>Bacteria</taxon>
        <taxon>Bacillati</taxon>
        <taxon>Actinomycetota</taxon>
        <taxon>Actinomycetes</taxon>
        <taxon>Mycobacteriales</taxon>
        <taxon>Corynebacteriaceae</taxon>
        <taxon>Corynebacterium</taxon>
    </lineage>
</organism>
<dbReference type="PANTHER" id="PTHR36449:SF1">
    <property type="entry name" value="ACETYLTRANSFERASE"/>
    <property type="match status" value="1"/>
</dbReference>
<evidence type="ECO:0000256" key="2">
    <source>
        <dbReference type="ARBA" id="ARBA00022649"/>
    </source>
</evidence>
<keyword evidence="8" id="KW-1185">Reference proteome</keyword>
<protein>
    <submittedName>
        <fullName evidence="7">GNAT family N-acetyltransferase</fullName>
    </submittedName>
</protein>
<reference evidence="7" key="1">
    <citation type="submission" date="2022-05" db="EMBL/GenBank/DDBJ databases">
        <title>Corynebacterium sp. TA-R-1 sp. nov., isolated from human feces.</title>
        <authorList>
            <person name="Shamsuzzaman M."/>
            <person name="Dahal R.H."/>
        </authorList>
    </citation>
    <scope>NUCLEOTIDE SEQUENCE</scope>
    <source>
        <strain evidence="7">TA-R-1</strain>
    </source>
</reference>
<dbReference type="PANTHER" id="PTHR36449">
    <property type="entry name" value="ACETYLTRANSFERASE-RELATED"/>
    <property type="match status" value="1"/>
</dbReference>
<evidence type="ECO:0000313" key="7">
    <source>
        <dbReference type="EMBL" id="MCP1388232.1"/>
    </source>
</evidence>
<keyword evidence="3" id="KW-0808">Transferase</keyword>
<dbReference type="Pfam" id="PF00583">
    <property type="entry name" value="Acetyltransf_1"/>
    <property type="match status" value="1"/>
</dbReference>
<dbReference type="EMBL" id="JAMFTQ010000011">
    <property type="protein sequence ID" value="MCP1388232.1"/>
    <property type="molecule type" value="Genomic_DNA"/>
</dbReference>
<evidence type="ECO:0000256" key="4">
    <source>
        <dbReference type="ARBA" id="ARBA00023315"/>
    </source>
</evidence>
<dbReference type="Gene3D" id="3.40.630.30">
    <property type="match status" value="1"/>
</dbReference>
<gene>
    <name evidence="7" type="ORF">M5J20_08555</name>
</gene>
<comment type="catalytic activity">
    <reaction evidence="5">
        <text>glycyl-tRNA(Gly) + acetyl-CoA = N-acetylglycyl-tRNA(Gly) + CoA + H(+)</text>
        <dbReference type="Rhea" id="RHEA:81867"/>
        <dbReference type="Rhea" id="RHEA-COMP:9683"/>
        <dbReference type="Rhea" id="RHEA-COMP:19766"/>
        <dbReference type="ChEBI" id="CHEBI:15378"/>
        <dbReference type="ChEBI" id="CHEBI:57287"/>
        <dbReference type="ChEBI" id="CHEBI:57288"/>
        <dbReference type="ChEBI" id="CHEBI:78522"/>
        <dbReference type="ChEBI" id="CHEBI:232036"/>
    </reaction>
</comment>
<dbReference type="RefSeq" id="WP_253578533.1">
    <property type="nucleotide sequence ID" value="NZ_JAMFTQ010000011.1"/>
</dbReference>
<dbReference type="Proteomes" id="UP001204000">
    <property type="component" value="Unassembled WGS sequence"/>
</dbReference>
<evidence type="ECO:0000256" key="3">
    <source>
        <dbReference type="ARBA" id="ARBA00022679"/>
    </source>
</evidence>
<keyword evidence="4" id="KW-0012">Acyltransferase</keyword>
<keyword evidence="2" id="KW-1277">Toxin-antitoxin system</keyword>
<dbReference type="SUPFAM" id="SSF55729">
    <property type="entry name" value="Acyl-CoA N-acyltransferases (Nat)"/>
    <property type="match status" value="1"/>
</dbReference>
<evidence type="ECO:0000256" key="5">
    <source>
        <dbReference type="ARBA" id="ARBA00049880"/>
    </source>
</evidence>
<proteinExistence type="predicted"/>
<keyword evidence="1" id="KW-0678">Repressor</keyword>
<evidence type="ECO:0000313" key="8">
    <source>
        <dbReference type="Proteomes" id="UP001204000"/>
    </source>
</evidence>
<evidence type="ECO:0000259" key="6">
    <source>
        <dbReference type="Pfam" id="PF00583"/>
    </source>
</evidence>
<dbReference type="CDD" id="cd04301">
    <property type="entry name" value="NAT_SF"/>
    <property type="match status" value="1"/>
</dbReference>
<dbReference type="InterPro" id="IPR000182">
    <property type="entry name" value="GNAT_dom"/>
</dbReference>
<dbReference type="InterPro" id="IPR016181">
    <property type="entry name" value="Acyl_CoA_acyltransferase"/>
</dbReference>
<sequence length="205" mass="22334">MTLTSSANHSTGQSGLTSLPRSLRNLACSGGRSILSADNVLHAPRRLEKSDNRSDFQSGEPSLDIWFHRYAWQNQRARNCVVYVTTWNGQVMGYYAVCTGSVEKELVPADFSRGRPREVPVVILARLAVDTRAQGLGIGRSLLRDALSRCLAASESVGAAALVVHALDERAKGFYLAHADFEEMPGEPLHLMLPIAQIARASQST</sequence>
<comment type="caution">
    <text evidence="7">The sequence shown here is derived from an EMBL/GenBank/DDBJ whole genome shotgun (WGS) entry which is preliminary data.</text>
</comment>
<evidence type="ECO:0000256" key="1">
    <source>
        <dbReference type="ARBA" id="ARBA00022491"/>
    </source>
</evidence>
<accession>A0ABT1G6A2</accession>